<dbReference type="PANTHER" id="PTHR10357:SF179">
    <property type="entry name" value="NEUTRAL AND BASIC AMINO ACID TRANSPORT PROTEIN RBAT"/>
    <property type="match status" value="1"/>
</dbReference>
<protein>
    <submittedName>
        <fullName evidence="3">Alpha-glucosidase</fullName>
    </submittedName>
</protein>
<dbReference type="SUPFAM" id="SSF51445">
    <property type="entry name" value="(Trans)glycosidases"/>
    <property type="match status" value="1"/>
</dbReference>
<evidence type="ECO:0000256" key="1">
    <source>
        <dbReference type="ARBA" id="ARBA00008061"/>
    </source>
</evidence>
<dbReference type="SMART" id="SM00642">
    <property type="entry name" value="Aamy"/>
    <property type="match status" value="1"/>
</dbReference>
<dbReference type="CDD" id="cd11332">
    <property type="entry name" value="AmyAc_OligoGlu_TS"/>
    <property type="match status" value="1"/>
</dbReference>
<dbReference type="Gene3D" id="3.20.20.80">
    <property type="entry name" value="Glycosidases"/>
    <property type="match status" value="2"/>
</dbReference>
<dbReference type="Proteomes" id="UP000240542">
    <property type="component" value="Unassembled WGS sequence"/>
</dbReference>
<evidence type="ECO:0000259" key="2">
    <source>
        <dbReference type="SMART" id="SM00642"/>
    </source>
</evidence>
<keyword evidence="4" id="KW-1185">Reference proteome</keyword>
<dbReference type="EMBL" id="PYGA01000001">
    <property type="protein sequence ID" value="PSL00957.1"/>
    <property type="molecule type" value="Genomic_DNA"/>
</dbReference>
<name>A0A2P8DUS0_9ACTN</name>
<evidence type="ECO:0000313" key="3">
    <source>
        <dbReference type="EMBL" id="PSL00957.1"/>
    </source>
</evidence>
<dbReference type="RefSeq" id="WP_106581124.1">
    <property type="nucleotide sequence ID" value="NZ_PYGA01000001.1"/>
</dbReference>
<dbReference type="OrthoDB" id="3203135at2"/>
<dbReference type="PANTHER" id="PTHR10357">
    <property type="entry name" value="ALPHA-AMYLASE FAMILY MEMBER"/>
    <property type="match status" value="1"/>
</dbReference>
<accession>A0A2P8DUS0</accession>
<gene>
    <name evidence="3" type="ORF">CLV63_101436</name>
</gene>
<evidence type="ECO:0000313" key="4">
    <source>
        <dbReference type="Proteomes" id="UP000240542"/>
    </source>
</evidence>
<dbReference type="InterPro" id="IPR006047">
    <property type="entry name" value="GH13_cat_dom"/>
</dbReference>
<dbReference type="GO" id="GO:0004556">
    <property type="term" value="F:alpha-amylase activity"/>
    <property type="evidence" value="ECO:0007669"/>
    <property type="project" value="TreeGrafter"/>
</dbReference>
<comment type="similarity">
    <text evidence="1">Belongs to the glycosyl hydrolase 13 family.</text>
</comment>
<dbReference type="InterPro" id="IPR017853">
    <property type="entry name" value="GH"/>
</dbReference>
<dbReference type="InterPro" id="IPR045857">
    <property type="entry name" value="O16G_dom_2"/>
</dbReference>
<feature type="domain" description="Glycosyl hydrolase family 13 catalytic" evidence="2">
    <location>
        <begin position="23"/>
        <end position="411"/>
    </location>
</feature>
<sequence>MQPTPAESPATGGEWWRDAVIYQVYVRSFADSNDDGDGDLAGIAGRLPDLASLGVDAIWLTPFYVSPLADGGYDVADYRDVDPRFGTLADFDAMRERAHELGLRVIIDIVPNHTSSAHAWFRAAAAAAPGSPERARYIFRPGTGPGGDEPPNNWRSLFGGSAWTRLKRPDGTPEEWYLHLFDSEQPDLDWNHPEVRAEFADVLRFWLDRGVDGFRIDVAHGMVKDPALPDVAEGLPTELIDATVELPYFDQDGVHDIYREWRAITDEYSGNRAMVAEAWILDAERVARYLRPDELHQSFNFEYLTAPWDAAALRAVIDSSLAANGAVGAPSTWVLSNHDTVRHVTRYGGGAQGLRRARAAALLMLALPGSAYLYQGEELGLPEVTDLPEEALQDPTWLRSGRTERGRDGCRVPLPWSAGTAPFGFGAADSMPWLPVPPAWGALARGAQEADPGSTLSLYREALRLRRELTAADTLSWGAAPEDVLVVHRGAGFVCAVNLGGDVVELALPGEVLLSSAPVEAAGGVVRLPGDTAVWLRA</sequence>
<proteinExistence type="inferred from homology"/>
<dbReference type="GO" id="GO:0009313">
    <property type="term" value="P:oligosaccharide catabolic process"/>
    <property type="evidence" value="ECO:0007669"/>
    <property type="project" value="TreeGrafter"/>
</dbReference>
<organism evidence="3 4">
    <name type="scientific">Murinocardiopsis flavida</name>
    <dbReference type="NCBI Taxonomy" id="645275"/>
    <lineage>
        <taxon>Bacteria</taxon>
        <taxon>Bacillati</taxon>
        <taxon>Actinomycetota</taxon>
        <taxon>Actinomycetes</taxon>
        <taxon>Streptosporangiales</taxon>
        <taxon>Nocardiopsidaceae</taxon>
        <taxon>Murinocardiopsis</taxon>
    </lineage>
</organism>
<reference evidence="3 4" key="1">
    <citation type="submission" date="2018-03" db="EMBL/GenBank/DDBJ databases">
        <title>Genomic Encyclopedia of Archaeal and Bacterial Type Strains, Phase II (KMG-II): from individual species to whole genera.</title>
        <authorList>
            <person name="Goeker M."/>
        </authorList>
    </citation>
    <scope>NUCLEOTIDE SEQUENCE [LARGE SCALE GENOMIC DNA]</scope>
    <source>
        <strain evidence="3 4">DSM 45312</strain>
    </source>
</reference>
<dbReference type="Gene3D" id="3.90.400.10">
    <property type="entry name" value="Oligo-1,6-glucosidase, Domain 2"/>
    <property type="match status" value="1"/>
</dbReference>
<dbReference type="Pfam" id="PF00128">
    <property type="entry name" value="Alpha-amylase"/>
    <property type="match status" value="1"/>
</dbReference>
<dbReference type="AlphaFoldDB" id="A0A2P8DUS0"/>
<comment type="caution">
    <text evidence="3">The sequence shown here is derived from an EMBL/GenBank/DDBJ whole genome shotgun (WGS) entry which is preliminary data.</text>
</comment>